<proteinExistence type="predicted"/>
<evidence type="ECO:0000313" key="2">
    <source>
        <dbReference type="EMBL" id="UVS68193.1"/>
    </source>
</evidence>
<evidence type="ECO:0000256" key="1">
    <source>
        <dbReference type="SAM" id="MobiDB-lite"/>
    </source>
</evidence>
<dbReference type="InterPro" id="IPR038389">
    <property type="entry name" value="PSMG2_sf"/>
</dbReference>
<dbReference type="InterPro" id="IPR019151">
    <property type="entry name" value="Proteasome_assmbl_chaperone_2"/>
</dbReference>
<dbReference type="AlphaFoldDB" id="A0A977NKZ5"/>
<dbReference type="EMBL" id="CP103305">
    <property type="protein sequence ID" value="UVS68193.1"/>
    <property type="molecule type" value="Genomic_DNA"/>
</dbReference>
<dbReference type="Gene3D" id="3.40.50.10900">
    <property type="entry name" value="PAC-like subunit"/>
    <property type="match status" value="1"/>
</dbReference>
<dbReference type="GeneID" id="74947233"/>
<name>A0A977NKZ5_9ARCH</name>
<feature type="region of interest" description="Disordered" evidence="1">
    <location>
        <begin position="1"/>
        <end position="57"/>
    </location>
</feature>
<protein>
    <submittedName>
        <fullName evidence="2">PAC2 family protein</fullName>
    </submittedName>
</protein>
<reference evidence="2" key="1">
    <citation type="submission" date="2022-08" db="EMBL/GenBank/DDBJ databases">
        <title>Dynamic responses of ammonia-oxidizing microbial communities induced by reactive oxygen species (ROS) in fluctuating redox aquifers.</title>
        <authorList>
            <person name="Wang P."/>
            <person name="Wang H."/>
        </authorList>
    </citation>
    <scope>NUCLEOTIDE SEQUENCE</scope>
    <source>
        <strain evidence="2">PLX03</strain>
    </source>
</reference>
<dbReference type="RefSeq" id="WP_084790749.1">
    <property type="nucleotide sequence ID" value="NZ_CP103305.1"/>
</dbReference>
<accession>A0A977NKZ5</accession>
<gene>
    <name evidence="2" type="ORF">NWT39_09805</name>
</gene>
<sequence>MARKNRESIVLTSHYHSGNKPLPSIPQGNNVGSSGGDNSSIAAGSNDEPKPPSSWHHKKTALLTGMSAGLLSSCLSRDMSCSAVLVPTSSGVPDPEGAALLLQTISEIPNVPLELDVGPLLKEGREIKRRLAETIASLRQQEEAQTTSYPGRSMMYG</sequence>
<dbReference type="Pfam" id="PF09754">
    <property type="entry name" value="PAC2"/>
    <property type="match status" value="1"/>
</dbReference>
<organism evidence="2">
    <name type="scientific">Nitrososphaera viennensis</name>
    <dbReference type="NCBI Taxonomy" id="1034015"/>
    <lineage>
        <taxon>Archaea</taxon>
        <taxon>Nitrososphaerota</taxon>
        <taxon>Nitrososphaeria</taxon>
        <taxon>Nitrososphaerales</taxon>
        <taxon>Nitrososphaeraceae</taxon>
        <taxon>Nitrososphaera</taxon>
    </lineage>
</organism>
<dbReference type="Proteomes" id="UP001059771">
    <property type="component" value="Chromosome"/>
</dbReference>
<feature type="compositionally biased region" description="Low complexity" evidence="1">
    <location>
        <begin position="28"/>
        <end position="40"/>
    </location>
</feature>
<dbReference type="SUPFAM" id="SSF159659">
    <property type="entry name" value="Cgl1923-like"/>
    <property type="match status" value="1"/>
</dbReference>